<gene>
    <name evidence="10" type="ORF">D9619_010433</name>
</gene>
<protein>
    <recommendedName>
        <fullName evidence="3">Aconitate hydratase, mitochondrial</fullName>
    </recommendedName>
</protein>
<comment type="similarity">
    <text evidence="2">Belongs to the aconitase/IPM isomerase family.</text>
</comment>
<dbReference type="FunFam" id="3.20.19.10:FF:000002">
    <property type="entry name" value="Aconitate hydratase, mitochondrial"/>
    <property type="match status" value="1"/>
</dbReference>
<evidence type="ECO:0000259" key="8">
    <source>
        <dbReference type="Pfam" id="PF00694"/>
    </source>
</evidence>
<feature type="domain" description="Nephrocystin 3-like N-terminal" evidence="9">
    <location>
        <begin position="26"/>
        <end position="92"/>
    </location>
</feature>
<dbReference type="EMBL" id="JAACJJ010000058">
    <property type="protein sequence ID" value="KAF5310243.1"/>
    <property type="molecule type" value="Genomic_DNA"/>
</dbReference>
<dbReference type="AlphaFoldDB" id="A0A8H5ESA7"/>
<dbReference type="Gene3D" id="3.20.19.10">
    <property type="entry name" value="Aconitase, domain 4"/>
    <property type="match status" value="1"/>
</dbReference>
<dbReference type="Gene3D" id="3.30.499.10">
    <property type="entry name" value="Aconitase, domain 3"/>
    <property type="match status" value="1"/>
</dbReference>
<dbReference type="InterPro" id="IPR050926">
    <property type="entry name" value="Aconitase/IPM_isomerase"/>
</dbReference>
<dbReference type="GO" id="GO:0051539">
    <property type="term" value="F:4 iron, 4 sulfur cluster binding"/>
    <property type="evidence" value="ECO:0007669"/>
    <property type="project" value="TreeGrafter"/>
</dbReference>
<dbReference type="PANTHER" id="PTHR43160">
    <property type="entry name" value="ACONITATE HYDRATASE B"/>
    <property type="match status" value="1"/>
</dbReference>
<dbReference type="InterPro" id="IPR056884">
    <property type="entry name" value="NPHP3-like_N"/>
</dbReference>
<comment type="caution">
    <text evidence="10">The sequence shown here is derived from an EMBL/GenBank/DDBJ whole genome shotgun (WGS) entry which is preliminary data.</text>
</comment>
<name>A0A8H5ESA7_9AGAR</name>
<feature type="coiled-coil region" evidence="6">
    <location>
        <begin position="591"/>
        <end position="625"/>
    </location>
</feature>
<keyword evidence="11" id="KW-1185">Reference proteome</keyword>
<feature type="domain" description="Aconitase A/isopropylmalate dehydratase small subunit swivel" evidence="8">
    <location>
        <begin position="991"/>
        <end position="1104"/>
    </location>
</feature>
<dbReference type="SUPFAM" id="SSF53732">
    <property type="entry name" value="Aconitase iron-sulfur domain"/>
    <property type="match status" value="1"/>
</dbReference>
<keyword evidence="4" id="KW-0677">Repeat</keyword>
<evidence type="ECO:0000256" key="6">
    <source>
        <dbReference type="SAM" id="Coils"/>
    </source>
</evidence>
<evidence type="ECO:0000256" key="5">
    <source>
        <dbReference type="ARBA" id="ARBA00023004"/>
    </source>
</evidence>
<dbReference type="GO" id="GO:0005829">
    <property type="term" value="C:cytosol"/>
    <property type="evidence" value="ECO:0007669"/>
    <property type="project" value="TreeGrafter"/>
</dbReference>
<dbReference type="Proteomes" id="UP000567179">
    <property type="component" value="Unassembled WGS sequence"/>
</dbReference>
<evidence type="ECO:0000256" key="2">
    <source>
        <dbReference type="ARBA" id="ARBA00007185"/>
    </source>
</evidence>
<evidence type="ECO:0000313" key="11">
    <source>
        <dbReference type="Proteomes" id="UP000567179"/>
    </source>
</evidence>
<dbReference type="GO" id="GO:0006099">
    <property type="term" value="P:tricarboxylic acid cycle"/>
    <property type="evidence" value="ECO:0007669"/>
    <property type="project" value="TreeGrafter"/>
</dbReference>
<dbReference type="InterPro" id="IPR015932">
    <property type="entry name" value="Aconitase_dom2"/>
</dbReference>
<dbReference type="GO" id="GO:0005739">
    <property type="term" value="C:mitochondrion"/>
    <property type="evidence" value="ECO:0007669"/>
    <property type="project" value="TreeGrafter"/>
</dbReference>
<dbReference type="PANTHER" id="PTHR43160:SF3">
    <property type="entry name" value="ACONITATE HYDRATASE, MITOCHONDRIAL"/>
    <property type="match status" value="1"/>
</dbReference>
<dbReference type="Pfam" id="PF24883">
    <property type="entry name" value="NPHP3_N"/>
    <property type="match status" value="1"/>
</dbReference>
<dbReference type="SUPFAM" id="SSF52016">
    <property type="entry name" value="LeuD/IlvD-like"/>
    <property type="match status" value="1"/>
</dbReference>
<proteinExistence type="inferred from homology"/>
<sequence>MEQPLEARIEDTLVTNPLIFDSSVGQQFKDLMRHVVVYLRGLCKDCRRLVVIIDGLDECAQEDQFTQQEILRALYALSMIQNSSLKIFISSRADPHLIMAFNELESPIPKIFLDADNYHPSDDIRKMVVGEFNRIKNNHHLSRVLDKDWPQSTDIEEIVTKSSGQFIYAATVMRYIASSPESPFHSFQRVKGLRPVVKNSPFAILDAIYMYILSCVNDWESATDLLATQILTGTSHLEIRSDVISHGRAFAFKVLGYADTDIPSHLAELTALLQFAVETQEIVFYHSSLADFLLDRTRSGNYYINLDEFRNKLALKICHEDYTQVQLGFWHVDFSLTLIKHVNPDITQALLQLPISAIGNPKFINNVWVQRSLEKIKNLYLEHDFDVYHRILTIWITALHDLGLQFEKQEIDKMEEHAVTIWNDLNHKKIENILPQTIVESDPVGHRWQGWVEGPVDWEGQSGSEGQPGSEGQSGWERPPGWEGQPGWGRQPGWAGSPGKLDQVNLWPAKTSKSIPPIGDFSLESLAGIETREAWDELFAAERLGSEAVLSKTLTPTEIETVSQETINARKALIFTWAEVGRAVDIRDAVHREGQAEADALRAEVQSVRNELQALHAALANIQGTGDSWTTISRHPANSSTLFLYQHRTSGECKNQWITGSFQMRSGPIDEYMCFSVESLSCTGIATICNMGTEIAATTSLEDRSPWELPALKRGTGKEGIEMTDNSRTRIKNRQRVRIGSELAFQLLFPYNNRGDIANYAEAFSHNLQADKNADYDQVIDINLSELGPHINGPSYEDMARSASLFKEAKDAVLELRLKLQLPPDCGRSARRLQGMARSRRLREPAVSYLRTCGVLVLVNGTVNWQDVKKGKPNTITTSDNRSFTGRNDANLATHAFVASPDIVTALAFAGSLSSNPLTDSIPTPSGKPFKFSPCSGFELLPRGYDAGDNTFQAPPTDRSAVQVKVNPESDRLQFLKPFTPWDGKDATDCPVLTKVQGKCTTDHISAGGPWLKYRGHLQNISQNCLIGAINAENGEANKIQSQIDGAWDGVPQVVIGDHNYGEGSSHEHAPLEPRHLGGLVIIVRSFARIHETNLKKQGMLALTSVNPEDYEKVQGTDWVDILGLESFAPGKNLRLETQHKDGSVDEIALAHSFNEGQIEWFKAGLTLNLMASKAREAASA</sequence>
<accession>A0A8H5ESA7</accession>
<comment type="cofactor">
    <cofactor evidence="1">
        <name>[4Fe-4S] cluster</name>
        <dbReference type="ChEBI" id="CHEBI:49883"/>
    </cofactor>
</comment>
<evidence type="ECO:0000259" key="9">
    <source>
        <dbReference type="Pfam" id="PF24883"/>
    </source>
</evidence>
<evidence type="ECO:0000256" key="4">
    <source>
        <dbReference type="ARBA" id="ARBA00022737"/>
    </source>
</evidence>
<reference evidence="10 11" key="1">
    <citation type="journal article" date="2020" name="ISME J.">
        <title>Uncovering the hidden diversity of litter-decomposition mechanisms in mushroom-forming fungi.</title>
        <authorList>
            <person name="Floudas D."/>
            <person name="Bentzer J."/>
            <person name="Ahren D."/>
            <person name="Johansson T."/>
            <person name="Persson P."/>
            <person name="Tunlid A."/>
        </authorList>
    </citation>
    <scope>NUCLEOTIDE SEQUENCE [LARGE SCALE GENOMIC DNA]</scope>
    <source>
        <strain evidence="10 11">CBS 101986</strain>
    </source>
</reference>
<dbReference type="GO" id="GO:0003994">
    <property type="term" value="F:aconitate hydratase activity"/>
    <property type="evidence" value="ECO:0007669"/>
    <property type="project" value="TreeGrafter"/>
</dbReference>
<dbReference type="InterPro" id="IPR015928">
    <property type="entry name" value="Aconitase/3IPM_dehydase_swvl"/>
</dbReference>
<dbReference type="InterPro" id="IPR015931">
    <property type="entry name" value="Acnase/IPM_dHydase_lsu_aba_1/3"/>
</dbReference>
<dbReference type="Gene3D" id="3.40.1060.10">
    <property type="entry name" value="Aconitase, Domain 2"/>
    <property type="match status" value="1"/>
</dbReference>
<evidence type="ECO:0000313" key="10">
    <source>
        <dbReference type="EMBL" id="KAF5310243.1"/>
    </source>
</evidence>
<organism evidence="10 11">
    <name type="scientific">Psilocybe cf. subviscida</name>
    <dbReference type="NCBI Taxonomy" id="2480587"/>
    <lineage>
        <taxon>Eukaryota</taxon>
        <taxon>Fungi</taxon>
        <taxon>Dikarya</taxon>
        <taxon>Basidiomycota</taxon>
        <taxon>Agaricomycotina</taxon>
        <taxon>Agaricomycetes</taxon>
        <taxon>Agaricomycetidae</taxon>
        <taxon>Agaricales</taxon>
        <taxon>Agaricineae</taxon>
        <taxon>Strophariaceae</taxon>
        <taxon>Psilocybe</taxon>
    </lineage>
</organism>
<keyword evidence="5" id="KW-0408">Iron</keyword>
<dbReference type="OrthoDB" id="2224430at2759"/>
<feature type="compositionally biased region" description="Low complexity" evidence="7">
    <location>
        <begin position="459"/>
        <end position="475"/>
    </location>
</feature>
<dbReference type="Pfam" id="PF00694">
    <property type="entry name" value="Aconitase_C"/>
    <property type="match status" value="1"/>
</dbReference>
<dbReference type="InterPro" id="IPR000573">
    <property type="entry name" value="AconitaseA/IPMdHydase_ssu_swvl"/>
</dbReference>
<evidence type="ECO:0000256" key="7">
    <source>
        <dbReference type="SAM" id="MobiDB-lite"/>
    </source>
</evidence>
<evidence type="ECO:0000256" key="1">
    <source>
        <dbReference type="ARBA" id="ARBA00001966"/>
    </source>
</evidence>
<feature type="region of interest" description="Disordered" evidence="7">
    <location>
        <begin position="455"/>
        <end position="503"/>
    </location>
</feature>
<evidence type="ECO:0000256" key="3">
    <source>
        <dbReference type="ARBA" id="ARBA00015940"/>
    </source>
</evidence>
<keyword evidence="6" id="KW-0175">Coiled coil</keyword>
<dbReference type="InterPro" id="IPR036008">
    <property type="entry name" value="Aconitase_4Fe-4S_dom"/>
</dbReference>